<keyword evidence="6" id="KW-1185">Reference proteome</keyword>
<keyword evidence="3" id="KW-0804">Transcription</keyword>
<dbReference type="InterPro" id="IPR000843">
    <property type="entry name" value="HTH_LacI"/>
</dbReference>
<dbReference type="CDD" id="cd06267">
    <property type="entry name" value="PBP1_LacI_sugar_binding-like"/>
    <property type="match status" value="1"/>
</dbReference>
<keyword evidence="1" id="KW-0805">Transcription regulation</keyword>
<dbReference type="Pfam" id="PF00356">
    <property type="entry name" value="LacI"/>
    <property type="match status" value="1"/>
</dbReference>
<dbReference type="PROSITE" id="PS50932">
    <property type="entry name" value="HTH_LACI_2"/>
    <property type="match status" value="1"/>
</dbReference>
<feature type="domain" description="HTH lacI-type" evidence="4">
    <location>
        <begin position="18"/>
        <end position="74"/>
    </location>
</feature>
<evidence type="ECO:0000259" key="4">
    <source>
        <dbReference type="PROSITE" id="PS50932"/>
    </source>
</evidence>
<dbReference type="SMART" id="SM00354">
    <property type="entry name" value="HTH_LACI"/>
    <property type="match status" value="1"/>
</dbReference>
<dbReference type="EMBL" id="VIWT01000004">
    <property type="protein sequence ID" value="TWF82758.1"/>
    <property type="molecule type" value="Genomic_DNA"/>
</dbReference>
<dbReference type="SUPFAM" id="SSF53822">
    <property type="entry name" value="Periplasmic binding protein-like I"/>
    <property type="match status" value="1"/>
</dbReference>
<protein>
    <submittedName>
        <fullName evidence="5">LacI family transcriptional regulator</fullName>
    </submittedName>
</protein>
<gene>
    <name evidence="5" type="ORF">FHX73_14240</name>
</gene>
<dbReference type="GO" id="GO:0003700">
    <property type="term" value="F:DNA-binding transcription factor activity"/>
    <property type="evidence" value="ECO:0007669"/>
    <property type="project" value="TreeGrafter"/>
</dbReference>
<dbReference type="InterPro" id="IPR046335">
    <property type="entry name" value="LacI/GalR-like_sensor"/>
</dbReference>
<accession>A0A561T6M7</accession>
<dbReference type="PANTHER" id="PTHR30146:SF153">
    <property type="entry name" value="LACTOSE OPERON REPRESSOR"/>
    <property type="match status" value="1"/>
</dbReference>
<dbReference type="Gene3D" id="3.40.50.2300">
    <property type="match status" value="2"/>
</dbReference>
<dbReference type="Proteomes" id="UP000317940">
    <property type="component" value="Unassembled WGS sequence"/>
</dbReference>
<sequence length="359" mass="37968">MANDPGPRRHSDRSSGAVTLQQVATRAGVSIATASRALHGGHGRVVNEELRTRVLAAAAELNYVSNAPAQALARARTSVVGLMVHDVADPYFGAIATGVMRAAAEYDLMVMLTASFREQQLELDYLVRLRNQRARAIVLAGSGFTDGEFTERLAERLAGFVEDGGRVACVGDHGVATDTVALDNRGGAEQAVAHLWELGHRRIGVIAGPLGLVTVRDRLDGVRRALERRGAPLPAERVVEADFTRAGGRAAALALLARQPELTAVFALNDGMAAGALAALRDELGLAVPGRVSVVGFDDLPYAADLHPALTTVRLPLEKAGVRALELIVDDRDARGTRRIVELESELTVRSSTGPAPAP</sequence>
<keyword evidence="2" id="KW-0238">DNA-binding</keyword>
<dbReference type="CDD" id="cd01392">
    <property type="entry name" value="HTH_LacI"/>
    <property type="match status" value="1"/>
</dbReference>
<evidence type="ECO:0000313" key="6">
    <source>
        <dbReference type="Proteomes" id="UP000317940"/>
    </source>
</evidence>
<dbReference type="OrthoDB" id="3226810at2"/>
<comment type="caution">
    <text evidence="5">The sequence shown here is derived from an EMBL/GenBank/DDBJ whole genome shotgun (WGS) entry which is preliminary data.</text>
</comment>
<name>A0A561T6M7_9ACTN</name>
<dbReference type="RefSeq" id="WP_145910036.1">
    <property type="nucleotide sequence ID" value="NZ_BAAAMZ010000017.1"/>
</dbReference>
<evidence type="ECO:0000256" key="1">
    <source>
        <dbReference type="ARBA" id="ARBA00023015"/>
    </source>
</evidence>
<dbReference type="SUPFAM" id="SSF47413">
    <property type="entry name" value="lambda repressor-like DNA-binding domains"/>
    <property type="match status" value="1"/>
</dbReference>
<evidence type="ECO:0000256" key="3">
    <source>
        <dbReference type="ARBA" id="ARBA00023163"/>
    </source>
</evidence>
<evidence type="ECO:0000256" key="2">
    <source>
        <dbReference type="ARBA" id="ARBA00023125"/>
    </source>
</evidence>
<dbReference type="Gene3D" id="1.10.260.40">
    <property type="entry name" value="lambda repressor-like DNA-binding domains"/>
    <property type="match status" value="1"/>
</dbReference>
<dbReference type="InterPro" id="IPR028082">
    <property type="entry name" value="Peripla_BP_I"/>
</dbReference>
<evidence type="ECO:0000313" key="5">
    <source>
        <dbReference type="EMBL" id="TWF82758.1"/>
    </source>
</evidence>
<dbReference type="GO" id="GO:0000976">
    <property type="term" value="F:transcription cis-regulatory region binding"/>
    <property type="evidence" value="ECO:0007669"/>
    <property type="project" value="TreeGrafter"/>
</dbReference>
<organism evidence="5 6">
    <name type="scientific">Kitasatospora viridis</name>
    <dbReference type="NCBI Taxonomy" id="281105"/>
    <lineage>
        <taxon>Bacteria</taxon>
        <taxon>Bacillati</taxon>
        <taxon>Actinomycetota</taxon>
        <taxon>Actinomycetes</taxon>
        <taxon>Kitasatosporales</taxon>
        <taxon>Streptomycetaceae</taxon>
        <taxon>Kitasatospora</taxon>
    </lineage>
</organism>
<dbReference type="PANTHER" id="PTHR30146">
    <property type="entry name" value="LACI-RELATED TRANSCRIPTIONAL REPRESSOR"/>
    <property type="match status" value="1"/>
</dbReference>
<proteinExistence type="predicted"/>
<dbReference type="Pfam" id="PF13377">
    <property type="entry name" value="Peripla_BP_3"/>
    <property type="match status" value="1"/>
</dbReference>
<dbReference type="InterPro" id="IPR010982">
    <property type="entry name" value="Lambda_DNA-bd_dom_sf"/>
</dbReference>
<reference evidence="5 6" key="1">
    <citation type="submission" date="2019-06" db="EMBL/GenBank/DDBJ databases">
        <title>Sequencing the genomes of 1000 actinobacteria strains.</title>
        <authorList>
            <person name="Klenk H.-P."/>
        </authorList>
    </citation>
    <scope>NUCLEOTIDE SEQUENCE [LARGE SCALE GENOMIC DNA]</scope>
    <source>
        <strain evidence="5 6">DSM 44826</strain>
    </source>
</reference>
<dbReference type="AlphaFoldDB" id="A0A561T6M7"/>